<dbReference type="Proteomes" id="UP001149163">
    <property type="component" value="Unassembled WGS sequence"/>
</dbReference>
<evidence type="ECO:0000313" key="1">
    <source>
        <dbReference type="EMBL" id="KAJ5157098.1"/>
    </source>
</evidence>
<dbReference type="GeneID" id="81429498"/>
<organism evidence="1 2">
    <name type="scientific">Penicillium canariense</name>
    <dbReference type="NCBI Taxonomy" id="189055"/>
    <lineage>
        <taxon>Eukaryota</taxon>
        <taxon>Fungi</taxon>
        <taxon>Dikarya</taxon>
        <taxon>Ascomycota</taxon>
        <taxon>Pezizomycotina</taxon>
        <taxon>Eurotiomycetes</taxon>
        <taxon>Eurotiomycetidae</taxon>
        <taxon>Eurotiales</taxon>
        <taxon>Aspergillaceae</taxon>
        <taxon>Penicillium</taxon>
    </lineage>
</organism>
<sequence length="141" mass="15971">MDSLYSLYSTARAKGCYEDPSPSRYVVQWHRPPRRAAEFTVRILGSRRGAPTPASNQVDQIDPNSSGVAGLGNDFIVRLHGPASENKAPRTHHQQEDRFRRSLLRRFTGAFGPARYLRGASEETANLLSIFWLDLTRIDWN</sequence>
<comment type="caution">
    <text evidence="1">The sequence shown here is derived from an EMBL/GenBank/DDBJ whole genome shotgun (WGS) entry which is preliminary data.</text>
</comment>
<gene>
    <name evidence="1" type="ORF">N7482_008198</name>
</gene>
<dbReference type="EMBL" id="JAPQKN010000006">
    <property type="protein sequence ID" value="KAJ5157098.1"/>
    <property type="molecule type" value="Genomic_DNA"/>
</dbReference>
<proteinExistence type="predicted"/>
<dbReference type="RefSeq" id="XP_056540087.1">
    <property type="nucleotide sequence ID" value="XM_056690322.1"/>
</dbReference>
<keyword evidence="2" id="KW-1185">Reference proteome</keyword>
<dbReference type="AlphaFoldDB" id="A0A9W9HUT7"/>
<reference evidence="1" key="1">
    <citation type="submission" date="2022-11" db="EMBL/GenBank/DDBJ databases">
        <authorList>
            <person name="Petersen C."/>
        </authorList>
    </citation>
    <scope>NUCLEOTIDE SEQUENCE</scope>
    <source>
        <strain evidence="1">IBT 26290</strain>
    </source>
</reference>
<evidence type="ECO:0000313" key="2">
    <source>
        <dbReference type="Proteomes" id="UP001149163"/>
    </source>
</evidence>
<name>A0A9W9HUT7_9EURO</name>
<accession>A0A9W9HUT7</accession>
<reference evidence="1" key="2">
    <citation type="journal article" date="2023" name="IMA Fungus">
        <title>Comparative genomic study of the Penicillium genus elucidates a diverse pangenome and 15 lateral gene transfer events.</title>
        <authorList>
            <person name="Petersen C."/>
            <person name="Sorensen T."/>
            <person name="Nielsen M.R."/>
            <person name="Sondergaard T.E."/>
            <person name="Sorensen J.L."/>
            <person name="Fitzpatrick D.A."/>
            <person name="Frisvad J.C."/>
            <person name="Nielsen K.L."/>
        </authorList>
    </citation>
    <scope>NUCLEOTIDE SEQUENCE</scope>
    <source>
        <strain evidence="1">IBT 26290</strain>
    </source>
</reference>
<protein>
    <submittedName>
        <fullName evidence="1">Uncharacterized protein</fullName>
    </submittedName>
</protein>